<organism evidence="1 2">
    <name type="scientific">Streptococcus salivarius</name>
    <dbReference type="NCBI Taxonomy" id="1304"/>
    <lineage>
        <taxon>Bacteria</taxon>
        <taxon>Bacillati</taxon>
        <taxon>Bacillota</taxon>
        <taxon>Bacilli</taxon>
        <taxon>Lactobacillales</taxon>
        <taxon>Streptococcaceae</taxon>
        <taxon>Streptococcus</taxon>
    </lineage>
</organism>
<evidence type="ECO:0000313" key="2">
    <source>
        <dbReference type="Proteomes" id="UP000322622"/>
    </source>
</evidence>
<proteinExistence type="predicted"/>
<sequence length="61" mass="6131">MPPVSVGPVLDVLAWIFPYGKAVVTVTVAFPDASATAVPIALPAELLNVTVAPGEAVTAIC</sequence>
<dbReference type="RefSeq" id="WP_041817198.1">
    <property type="nucleotide sequence ID" value="NZ_CAJHJM010000023.1"/>
</dbReference>
<dbReference type="EMBL" id="CP040804">
    <property type="protein sequence ID" value="QEM33030.1"/>
    <property type="molecule type" value="Genomic_DNA"/>
</dbReference>
<name>A0AB37CPH7_STRSL</name>
<reference evidence="1 2" key="1">
    <citation type="submission" date="2019-06" db="EMBL/GenBank/DDBJ databases">
        <title>Complete genome sequence of Streptococcus salivarius LAB813.</title>
        <authorList>
            <person name="Levesque C.M."/>
            <person name="Gong S.-G."/>
            <person name="Dufour D."/>
            <person name="Barbour A."/>
        </authorList>
    </citation>
    <scope>NUCLEOTIDE SEQUENCE [LARGE SCALE GENOMIC DNA]</scope>
    <source>
        <strain evidence="1 2">LAB813</strain>
    </source>
</reference>
<accession>A0AB37CPH7</accession>
<protein>
    <submittedName>
        <fullName evidence="1">Uncharacterized protein</fullName>
    </submittedName>
</protein>
<dbReference type="AlphaFoldDB" id="A0AB37CPH7"/>
<dbReference type="Proteomes" id="UP000322622">
    <property type="component" value="Chromosome"/>
</dbReference>
<evidence type="ECO:0000313" key="1">
    <source>
        <dbReference type="EMBL" id="QEM33030.1"/>
    </source>
</evidence>
<gene>
    <name evidence="1" type="ORF">FHI56_09095</name>
</gene>